<feature type="compositionally biased region" description="Polar residues" evidence="4">
    <location>
        <begin position="752"/>
        <end position="771"/>
    </location>
</feature>
<evidence type="ECO:0000256" key="3">
    <source>
        <dbReference type="ARBA" id="ARBA00023242"/>
    </source>
</evidence>
<dbReference type="WBParaSite" id="Hba_05155">
    <property type="protein sequence ID" value="Hba_05155"/>
    <property type="gene ID" value="Hba_05155"/>
</dbReference>
<accession>A0A1I7WJF9</accession>
<evidence type="ECO:0000256" key="1">
    <source>
        <dbReference type="ARBA" id="ARBA00023015"/>
    </source>
</evidence>
<keyword evidence="5" id="KW-1185">Reference proteome</keyword>
<protein>
    <submittedName>
        <fullName evidence="6">Mab-21 domain-containing protein</fullName>
    </submittedName>
</protein>
<dbReference type="Proteomes" id="UP000095283">
    <property type="component" value="Unplaced"/>
</dbReference>
<keyword evidence="2" id="KW-0804">Transcription</keyword>
<organism evidence="5 6">
    <name type="scientific">Heterorhabditis bacteriophora</name>
    <name type="common">Entomopathogenic nematode worm</name>
    <dbReference type="NCBI Taxonomy" id="37862"/>
    <lineage>
        <taxon>Eukaryota</taxon>
        <taxon>Metazoa</taxon>
        <taxon>Ecdysozoa</taxon>
        <taxon>Nematoda</taxon>
        <taxon>Chromadorea</taxon>
        <taxon>Rhabditida</taxon>
        <taxon>Rhabditina</taxon>
        <taxon>Rhabditomorpha</taxon>
        <taxon>Strongyloidea</taxon>
        <taxon>Heterorhabditidae</taxon>
        <taxon>Heterorhabditis</taxon>
    </lineage>
</organism>
<proteinExistence type="predicted"/>
<dbReference type="GO" id="GO:0003712">
    <property type="term" value="F:transcription coregulator activity"/>
    <property type="evidence" value="ECO:0007669"/>
    <property type="project" value="TreeGrafter"/>
</dbReference>
<evidence type="ECO:0000256" key="4">
    <source>
        <dbReference type="SAM" id="MobiDB-lite"/>
    </source>
</evidence>
<evidence type="ECO:0000313" key="6">
    <source>
        <dbReference type="WBParaSite" id="Hba_05155"/>
    </source>
</evidence>
<feature type="region of interest" description="Disordered" evidence="4">
    <location>
        <begin position="752"/>
        <end position="837"/>
    </location>
</feature>
<name>A0A1I7WJF9_HETBA</name>
<evidence type="ECO:0000256" key="2">
    <source>
        <dbReference type="ARBA" id="ARBA00023163"/>
    </source>
</evidence>
<dbReference type="GO" id="GO:0005634">
    <property type="term" value="C:nucleus"/>
    <property type="evidence" value="ECO:0007669"/>
    <property type="project" value="TreeGrafter"/>
</dbReference>
<sequence>MYLDFLQGIHSSTPIHGRIVFMVGNNSIDEDDPEDEEYNVLADLNVDVWDDTEKDRDELRCDKGTEIPLREVEGLFLDLIGTNTIPSELIPLPKKKRKLDPTLKKKNQRTRRRIEIDVEHSINQQDDFLTSAPTSPFIDESDGSCSLISGVPITFRPEEVEQLKIQLEQHVQLLTQAVVMCFHDRRLVAVKNMYQQMINDLDEKYLKYGAYSIFNILNLSASIDSCHDIMSVTPVQPDLVTWQRSMTLSGWMPRPEAALVLSRSRALRYPDLIPGVQPEPSENNHMYFTEGEDLLLALGLIQFRHVPHSTCHNPHGRFYQIHLHYVPCKTPHQIKNHMKVARSRDESGPGVNPMYRIIMQAEKGLCHIHFPLNSSNVQTEPMQSWSDHLKPTWYHKFIMNFTTLDSKTLVPIMRRPSQSSINFSNVLQTQQCLNVVFEVSWLVIINIVFKHFLRDYYATEILEDFVSAYFTTNESDVDMEIDVVGCNTPQPMSTSGTTLSDNNSTNNHAFTSASVLLPVLDLDLIIQKLDITVNTSNVTIDQVAKVNFSHSQLTNMNIAPKENSGSSYNIDEEQQNSNFVEFSDSDKELGSADLNELEEGEIMSEDNLMEDHSISEPRRSKRLRGMFLTTNGSPITHSLHSKQITGNFHNEKALKVKPSSSPIPRSKKDIIRFKMKVSEEKRRGLSFRNLPKKRERARRLETTLDECESKNICINARPEEIRDINNEHRWLDFLFKYSVYLPINNNYRHPSDQEYSNTSKENLNVNSTDNFDSIDPEESTNTLLENRRCKKSDLTPNVGSRKYDETLPITRTGSPVEENSLDNNEPRKRKRTRNEKERMGLEGMLDRGHRNELMCRLARKIADDIKQRMFMHQDAWHAVRRILASGIELEKVKKVDYFSLFLYFYLLKAYYHGARLRHVTSRSIIKTIGNMGENLSGEEFCGRLGNLLSNERPLWNYIKRWLPLAYDEKVSASDFEFIDLTRSLNADDDFHSECIDDIDAVLGTIPNKKGTKLYVSGGQLFSLRNGSYIPVTVLKEPKMKKKLMETTVAEEQTPLNWTKDDDLIILNTYNDTDGDISDVMRILAGKLPYSYKEIEGRLQFLLSFF</sequence>
<dbReference type="InterPro" id="IPR052435">
    <property type="entry name" value="YY1-Transcr_Regul"/>
</dbReference>
<dbReference type="AlphaFoldDB" id="A0A1I7WJF9"/>
<keyword evidence="1" id="KW-0805">Transcription regulation</keyword>
<dbReference type="PANTHER" id="PTHR16088:SF3">
    <property type="entry name" value="GON-4-LIKE PROTEIN"/>
    <property type="match status" value="1"/>
</dbReference>
<keyword evidence="3" id="KW-0539">Nucleus</keyword>
<evidence type="ECO:0000313" key="5">
    <source>
        <dbReference type="Proteomes" id="UP000095283"/>
    </source>
</evidence>
<reference evidence="6" key="1">
    <citation type="submission" date="2016-11" db="UniProtKB">
        <authorList>
            <consortium name="WormBaseParasite"/>
        </authorList>
    </citation>
    <scope>IDENTIFICATION</scope>
</reference>
<dbReference type="GO" id="GO:0006355">
    <property type="term" value="P:regulation of DNA-templated transcription"/>
    <property type="evidence" value="ECO:0007669"/>
    <property type="project" value="TreeGrafter"/>
</dbReference>
<dbReference type="PANTHER" id="PTHR16088">
    <property type="entry name" value="YY1 ASSOCIATED PROTEIN-RELATED"/>
    <property type="match status" value="1"/>
</dbReference>